<dbReference type="Proteomes" id="UP000054495">
    <property type="component" value="Unassembled WGS sequence"/>
</dbReference>
<reference evidence="1 2" key="1">
    <citation type="submission" date="2013-05" db="EMBL/GenBank/DDBJ databases">
        <title>Draft genome of the parasitic nematode Anyclostoma ceylanicum.</title>
        <authorList>
            <person name="Mitreva M."/>
        </authorList>
    </citation>
    <scope>NUCLEOTIDE SEQUENCE [LARGE SCALE GENOMIC DNA]</scope>
</reference>
<organism evidence="1 2">
    <name type="scientific">Ancylostoma ceylanicum</name>
    <dbReference type="NCBI Taxonomy" id="53326"/>
    <lineage>
        <taxon>Eukaryota</taxon>
        <taxon>Metazoa</taxon>
        <taxon>Ecdysozoa</taxon>
        <taxon>Nematoda</taxon>
        <taxon>Chromadorea</taxon>
        <taxon>Rhabditida</taxon>
        <taxon>Rhabditina</taxon>
        <taxon>Rhabditomorpha</taxon>
        <taxon>Strongyloidea</taxon>
        <taxon>Ancylostomatidae</taxon>
        <taxon>Ancylostomatinae</taxon>
        <taxon>Ancylostoma</taxon>
    </lineage>
</organism>
<gene>
    <name evidence="1" type="ORF">ANCCEY_08101</name>
</gene>
<accession>A0A0D6LS10</accession>
<sequence>MLPECHLVWQDQVLLPTKVTGRLRGAVTAVFLFGIVNGLHHLKFHLRQDLQKVVIATDEDQIRQRAGLQQEMVDLHLGVFGLLPGEGDPLPGKFMNDIVEKAYLQCERENDVTVPARTVIESFSIYVTQEASSQTEPSVAFPITKSNEEFLHEQEPYTSVSEMSEVVCHHHAGVKDVTVLNMHGLRDVVDHGLPFTQGEGRGLVPGLDHEVLKRREILS</sequence>
<protein>
    <submittedName>
        <fullName evidence="1">Uncharacterized protein</fullName>
    </submittedName>
</protein>
<proteinExistence type="predicted"/>
<dbReference type="EMBL" id="KE125023">
    <property type="protein sequence ID" value="EPB72796.1"/>
    <property type="molecule type" value="Genomic_DNA"/>
</dbReference>
<name>A0A0D6LS10_9BILA</name>
<keyword evidence="2" id="KW-1185">Reference proteome</keyword>
<dbReference type="AlphaFoldDB" id="A0A0D6LS10"/>
<evidence type="ECO:0000313" key="1">
    <source>
        <dbReference type="EMBL" id="EPB72796.1"/>
    </source>
</evidence>
<evidence type="ECO:0000313" key="2">
    <source>
        <dbReference type="Proteomes" id="UP000054495"/>
    </source>
</evidence>